<dbReference type="PANTHER" id="PTHR37984">
    <property type="entry name" value="PROTEIN CBG26694"/>
    <property type="match status" value="1"/>
</dbReference>
<dbReference type="InterPro" id="IPR012337">
    <property type="entry name" value="RNaseH-like_sf"/>
</dbReference>
<reference evidence="2" key="2">
    <citation type="submission" date="2022-01" db="EMBL/GenBank/DDBJ databases">
        <authorList>
            <person name="Yamashiro T."/>
            <person name="Shiraishi A."/>
            <person name="Satake H."/>
            <person name="Nakayama K."/>
        </authorList>
    </citation>
    <scope>NUCLEOTIDE SEQUENCE</scope>
</reference>
<dbReference type="Gene3D" id="3.30.420.10">
    <property type="entry name" value="Ribonuclease H-like superfamily/Ribonuclease H"/>
    <property type="match status" value="1"/>
</dbReference>
<protein>
    <submittedName>
        <fullName evidence="2">Reverse transcriptase</fullName>
    </submittedName>
</protein>
<keyword evidence="2" id="KW-0695">RNA-directed DNA polymerase</keyword>
<accession>A0ABQ5GMM1</accession>
<evidence type="ECO:0000259" key="1">
    <source>
        <dbReference type="PROSITE" id="PS50994"/>
    </source>
</evidence>
<evidence type="ECO:0000313" key="2">
    <source>
        <dbReference type="EMBL" id="GJT76907.1"/>
    </source>
</evidence>
<dbReference type="PROSITE" id="PS50994">
    <property type="entry name" value="INTEGRASE"/>
    <property type="match status" value="1"/>
</dbReference>
<dbReference type="Pfam" id="PF00078">
    <property type="entry name" value="RVT_1"/>
    <property type="match status" value="1"/>
</dbReference>
<keyword evidence="3" id="KW-1185">Reference proteome</keyword>
<dbReference type="Gene3D" id="3.30.70.270">
    <property type="match status" value="1"/>
</dbReference>
<comment type="caution">
    <text evidence="2">The sequence shown here is derived from an EMBL/GenBank/DDBJ whole genome shotgun (WGS) entry which is preliminary data.</text>
</comment>
<keyword evidence="2" id="KW-0548">Nucleotidyltransferase</keyword>
<dbReference type="PANTHER" id="PTHR37984:SF5">
    <property type="entry name" value="PROTEIN NYNRIN-LIKE"/>
    <property type="match status" value="1"/>
</dbReference>
<feature type="domain" description="Integrase catalytic" evidence="1">
    <location>
        <begin position="167"/>
        <end position="248"/>
    </location>
</feature>
<dbReference type="EMBL" id="BQNB010018665">
    <property type="protein sequence ID" value="GJT76907.1"/>
    <property type="molecule type" value="Genomic_DNA"/>
</dbReference>
<dbReference type="GO" id="GO:0003964">
    <property type="term" value="F:RNA-directed DNA polymerase activity"/>
    <property type="evidence" value="ECO:0007669"/>
    <property type="project" value="UniProtKB-KW"/>
</dbReference>
<dbReference type="Pfam" id="PF17921">
    <property type="entry name" value="Integrase_H2C2"/>
    <property type="match status" value="1"/>
</dbReference>
<sequence>MYVDDRQLNKYVIKDKFPILVVEQLLDELKGAHFFSKLDLRSGYHQIRMHEDDIEKTAFRTHKGHYKFLVMPFSMRQNSLYAKMSKCLFATKQVEYLGHIISGKGISTDRSKIKAMQNCPTLVTLQKMGTILCWRGMKKLIKKFVAECDVCQRNKSDLAAFPGYLQPLLIPTKVWHDISMDCIEALPPSQGKTVLFVVIDRLTKYVHFIPMSHLFTASQVAQVFMGNVYKLHGMPNTIVSDRDKILII</sequence>
<dbReference type="InterPro" id="IPR050951">
    <property type="entry name" value="Retrovirus_Pol_polyprotein"/>
</dbReference>
<dbReference type="Proteomes" id="UP001151760">
    <property type="component" value="Unassembled WGS sequence"/>
</dbReference>
<dbReference type="InterPro" id="IPR001584">
    <property type="entry name" value="Integrase_cat-core"/>
</dbReference>
<dbReference type="SUPFAM" id="SSF56672">
    <property type="entry name" value="DNA/RNA polymerases"/>
    <property type="match status" value="1"/>
</dbReference>
<evidence type="ECO:0000313" key="3">
    <source>
        <dbReference type="Proteomes" id="UP001151760"/>
    </source>
</evidence>
<dbReference type="InterPro" id="IPR000477">
    <property type="entry name" value="RT_dom"/>
</dbReference>
<dbReference type="CDD" id="cd01647">
    <property type="entry name" value="RT_LTR"/>
    <property type="match status" value="1"/>
</dbReference>
<dbReference type="InterPro" id="IPR043502">
    <property type="entry name" value="DNA/RNA_pol_sf"/>
</dbReference>
<dbReference type="InterPro" id="IPR036397">
    <property type="entry name" value="RNaseH_sf"/>
</dbReference>
<dbReference type="SUPFAM" id="SSF53098">
    <property type="entry name" value="Ribonuclease H-like"/>
    <property type="match status" value="1"/>
</dbReference>
<gene>
    <name evidence="2" type="ORF">Tco_1043632</name>
</gene>
<dbReference type="InterPro" id="IPR041588">
    <property type="entry name" value="Integrase_H2C2"/>
</dbReference>
<name>A0ABQ5GMM1_9ASTR</name>
<dbReference type="Gene3D" id="3.10.10.10">
    <property type="entry name" value="HIV Type 1 Reverse Transcriptase, subunit A, domain 1"/>
    <property type="match status" value="1"/>
</dbReference>
<reference evidence="2" key="1">
    <citation type="journal article" date="2022" name="Int. J. Mol. Sci.">
        <title>Draft Genome of Tanacetum Coccineum: Genomic Comparison of Closely Related Tanacetum-Family Plants.</title>
        <authorList>
            <person name="Yamashiro T."/>
            <person name="Shiraishi A."/>
            <person name="Nakayama K."/>
            <person name="Satake H."/>
        </authorList>
    </citation>
    <scope>NUCLEOTIDE SEQUENCE</scope>
</reference>
<dbReference type="InterPro" id="IPR043128">
    <property type="entry name" value="Rev_trsase/Diguanyl_cyclase"/>
</dbReference>
<proteinExistence type="predicted"/>
<keyword evidence="2" id="KW-0808">Transferase</keyword>
<organism evidence="2 3">
    <name type="scientific">Tanacetum coccineum</name>
    <dbReference type="NCBI Taxonomy" id="301880"/>
    <lineage>
        <taxon>Eukaryota</taxon>
        <taxon>Viridiplantae</taxon>
        <taxon>Streptophyta</taxon>
        <taxon>Embryophyta</taxon>
        <taxon>Tracheophyta</taxon>
        <taxon>Spermatophyta</taxon>
        <taxon>Magnoliopsida</taxon>
        <taxon>eudicotyledons</taxon>
        <taxon>Gunneridae</taxon>
        <taxon>Pentapetalae</taxon>
        <taxon>asterids</taxon>
        <taxon>campanulids</taxon>
        <taxon>Asterales</taxon>
        <taxon>Asteraceae</taxon>
        <taxon>Asteroideae</taxon>
        <taxon>Anthemideae</taxon>
        <taxon>Anthemidinae</taxon>
        <taxon>Tanacetum</taxon>
    </lineage>
</organism>